<evidence type="ECO:0000313" key="2">
    <source>
        <dbReference type="EMBL" id="WOH12199.1"/>
    </source>
</evidence>
<reference evidence="1" key="1">
    <citation type="journal article" date="2016" name="Nat. Genet.">
        <title>A high-quality carrot genome assembly provides new insights into carotenoid accumulation and asterid genome evolution.</title>
        <authorList>
            <person name="Iorizzo M."/>
            <person name="Ellison S."/>
            <person name="Senalik D."/>
            <person name="Zeng P."/>
            <person name="Satapoomin P."/>
            <person name="Huang J."/>
            <person name="Bowman M."/>
            <person name="Iovene M."/>
            <person name="Sanseverino W."/>
            <person name="Cavagnaro P."/>
            <person name="Yildiz M."/>
            <person name="Macko-Podgorni A."/>
            <person name="Moranska E."/>
            <person name="Grzebelus E."/>
            <person name="Grzebelus D."/>
            <person name="Ashrafi H."/>
            <person name="Zheng Z."/>
            <person name="Cheng S."/>
            <person name="Spooner D."/>
            <person name="Van Deynze A."/>
            <person name="Simon P."/>
        </authorList>
    </citation>
    <scope>NUCLEOTIDE SEQUENCE [LARGE SCALE GENOMIC DNA]</scope>
    <source>
        <tissue evidence="1">Leaf</tissue>
    </source>
</reference>
<keyword evidence="3" id="KW-1185">Reference proteome</keyword>
<dbReference type="EMBL" id="CP093350">
    <property type="protein sequence ID" value="WOH12199.1"/>
    <property type="molecule type" value="Genomic_DNA"/>
</dbReference>
<dbReference type="OMA" id="QIAFEIR"/>
<dbReference type="EMBL" id="LNRQ01000008">
    <property type="protein sequence ID" value="KZM84803.1"/>
    <property type="molecule type" value="Genomic_DNA"/>
</dbReference>
<organism evidence="1">
    <name type="scientific">Daucus carota subsp. sativus</name>
    <name type="common">Carrot</name>
    <dbReference type="NCBI Taxonomy" id="79200"/>
    <lineage>
        <taxon>Eukaryota</taxon>
        <taxon>Viridiplantae</taxon>
        <taxon>Streptophyta</taxon>
        <taxon>Embryophyta</taxon>
        <taxon>Tracheophyta</taxon>
        <taxon>Spermatophyta</taxon>
        <taxon>Magnoliopsida</taxon>
        <taxon>eudicotyledons</taxon>
        <taxon>Gunneridae</taxon>
        <taxon>Pentapetalae</taxon>
        <taxon>asterids</taxon>
        <taxon>campanulids</taxon>
        <taxon>Apiales</taxon>
        <taxon>Apiaceae</taxon>
        <taxon>Apioideae</taxon>
        <taxon>Scandiceae</taxon>
        <taxon>Daucinae</taxon>
        <taxon>Daucus</taxon>
        <taxon>Daucus sect. Daucus</taxon>
    </lineage>
</organism>
<dbReference type="PANTHER" id="PTHR38925:SF1">
    <property type="entry name" value="PROTEIN, PUTATIVE-RELATED"/>
    <property type="match status" value="1"/>
</dbReference>
<dbReference type="AlphaFoldDB" id="A0A175YMW4"/>
<dbReference type="Proteomes" id="UP000077755">
    <property type="component" value="Chromosome 8"/>
</dbReference>
<name>A0A175YMW4_DAUCS</name>
<protein>
    <submittedName>
        <fullName evidence="1">Uncharacterized protein</fullName>
    </submittedName>
</protein>
<dbReference type="Gramene" id="KZM84803">
    <property type="protein sequence ID" value="KZM84803"/>
    <property type="gene ID" value="DCAR_027775"/>
</dbReference>
<dbReference type="PANTHER" id="PTHR38925">
    <property type="entry name" value="PROTEIN, PUTATIVE-RELATED"/>
    <property type="match status" value="1"/>
</dbReference>
<gene>
    <name evidence="1" type="ORF">DCAR_027775</name>
    <name evidence="2" type="ORF">DCAR_0831699</name>
</gene>
<accession>A0A175YMW4</accession>
<proteinExistence type="predicted"/>
<sequence length="113" mass="13193">MGFSLLAVVKLKLLASSSQTISFTPYVAYLVGPFLLKVFLKLRSLPQFYEDVLHATRFLLFQFNQIAFEIRLEDLGDRSRWERALRLFTERIRRISSPSDEARRLHDLSMVAL</sequence>
<evidence type="ECO:0000313" key="1">
    <source>
        <dbReference type="EMBL" id="KZM84803.1"/>
    </source>
</evidence>
<reference evidence="2" key="2">
    <citation type="submission" date="2022-03" db="EMBL/GenBank/DDBJ databases">
        <title>Draft title - Genomic analysis of global carrot germplasm unveils the trajectory of domestication and the origin of high carotenoid orange carrot.</title>
        <authorList>
            <person name="Iorizzo M."/>
            <person name="Ellison S."/>
            <person name="Senalik D."/>
            <person name="Macko-Podgorni A."/>
            <person name="Grzebelus D."/>
            <person name="Bostan H."/>
            <person name="Rolling W."/>
            <person name="Curaba J."/>
            <person name="Simon P."/>
        </authorList>
    </citation>
    <scope>NUCLEOTIDE SEQUENCE</scope>
    <source>
        <tissue evidence="2">Leaf</tissue>
    </source>
</reference>
<evidence type="ECO:0000313" key="3">
    <source>
        <dbReference type="Proteomes" id="UP000077755"/>
    </source>
</evidence>